<reference evidence="7" key="1">
    <citation type="submission" date="2024-06" db="UniProtKB">
        <authorList>
            <consortium name="RefSeq"/>
        </authorList>
    </citation>
    <scope>NUCLEOTIDE SEQUENCE [LARGE SCALE GENOMIC DNA]</scope>
</reference>
<evidence type="ECO:0000256" key="3">
    <source>
        <dbReference type="SAM" id="MobiDB-lite"/>
    </source>
</evidence>
<keyword evidence="7" id="KW-1185">Reference proteome</keyword>
<evidence type="ECO:0000256" key="4">
    <source>
        <dbReference type="SAM" id="Phobius"/>
    </source>
</evidence>
<dbReference type="PROSITE" id="PS50923">
    <property type="entry name" value="SUSHI"/>
    <property type="match status" value="1"/>
</dbReference>
<gene>
    <name evidence="8" type="primary">LOC115480176</name>
</gene>
<dbReference type="PANTHER" id="PTHR46839:SF3">
    <property type="entry name" value="SUSHI DOMAIN-CONTAINING PROTEIN 6"/>
    <property type="match status" value="1"/>
</dbReference>
<protein>
    <submittedName>
        <fullName evidence="8">Sushi domain-containing protein 6-like</fullName>
    </submittedName>
</protein>
<keyword evidence="1" id="KW-1015">Disulfide bond</keyword>
<evidence type="ECO:0000313" key="7">
    <source>
        <dbReference type="Proteomes" id="UP000515156"/>
    </source>
</evidence>
<feature type="region of interest" description="Disordered" evidence="3">
    <location>
        <begin position="220"/>
        <end position="253"/>
    </location>
</feature>
<dbReference type="InterPro" id="IPR042866">
    <property type="entry name" value="SUSD6"/>
</dbReference>
<comment type="caution">
    <text evidence="2">Lacks conserved residue(s) required for the propagation of feature annotation.</text>
</comment>
<dbReference type="KEGG" id="muo:115480176"/>
<keyword evidence="4" id="KW-0472">Membrane</keyword>
<name>A0A6P7ZG16_9AMPH</name>
<dbReference type="SUPFAM" id="SSF57535">
    <property type="entry name" value="Complement control module/SCR domain"/>
    <property type="match status" value="1"/>
</dbReference>
<feature type="chain" id="PRO_5027701992" evidence="5">
    <location>
        <begin position="33"/>
        <end position="268"/>
    </location>
</feature>
<keyword evidence="4" id="KW-0812">Transmembrane</keyword>
<dbReference type="Proteomes" id="UP000515156">
    <property type="component" value="Chromosome 11"/>
</dbReference>
<keyword evidence="4" id="KW-1133">Transmembrane helix</keyword>
<sequence length="268" mass="29004">MGNLQMHLGFNMAAPMWLVILLFLVFGCPSTSQKIRDCQWPQVPEHGGFRCASSCSMLAGGKALSGTLVEYYCESGYMFSGQSRISVCRKGKWTMNNRVSCQAVAGPSVHSTTRTVPTVSSFPIMAVVAITVSSLLLTATVCVLLRPKPCCSQGGSNYQRMEEPNVLIVNGQPVLLPSYEEAVYGPQGNENPLNSPSEAPTSLIQEEGQIPANLGTASHVTNQNAGTLTPPPSYEEVQSSTWLPPTGPEQDEMRLPPQYFLFNIPTTK</sequence>
<dbReference type="AlphaFoldDB" id="A0A6P7ZG16"/>
<accession>A0A6P7ZG16</accession>
<feature type="signal peptide" evidence="5">
    <location>
        <begin position="1"/>
        <end position="32"/>
    </location>
</feature>
<feature type="transmembrane region" description="Helical" evidence="4">
    <location>
        <begin position="122"/>
        <end position="145"/>
    </location>
</feature>
<dbReference type="InterPro" id="IPR000436">
    <property type="entry name" value="Sushi_SCR_CCP_dom"/>
</dbReference>
<evidence type="ECO:0000259" key="6">
    <source>
        <dbReference type="PROSITE" id="PS50923"/>
    </source>
</evidence>
<keyword evidence="5" id="KW-0732">Signal</keyword>
<proteinExistence type="predicted"/>
<keyword evidence="2" id="KW-0768">Sushi</keyword>
<dbReference type="GO" id="GO:0006974">
    <property type="term" value="P:DNA damage response"/>
    <property type="evidence" value="ECO:0007669"/>
    <property type="project" value="TreeGrafter"/>
</dbReference>
<dbReference type="OrthoDB" id="9050236at2759"/>
<dbReference type="PANTHER" id="PTHR46839">
    <property type="entry name" value="SUSHI DOMAIN-CONTAINING PROTEIN 6"/>
    <property type="match status" value="1"/>
</dbReference>
<dbReference type="Gene3D" id="2.10.70.10">
    <property type="entry name" value="Complement Module, domain 1"/>
    <property type="match status" value="1"/>
</dbReference>
<evidence type="ECO:0000313" key="8">
    <source>
        <dbReference type="RefSeq" id="XP_030074524.1"/>
    </source>
</evidence>
<dbReference type="GeneID" id="115480176"/>
<dbReference type="RefSeq" id="XP_030074524.1">
    <property type="nucleotide sequence ID" value="XM_030218664.1"/>
</dbReference>
<dbReference type="InParanoid" id="A0A6P7ZG16"/>
<feature type="domain" description="Sushi" evidence="6">
    <location>
        <begin position="36"/>
        <end position="103"/>
    </location>
</feature>
<dbReference type="SMART" id="SM00032">
    <property type="entry name" value="CCP"/>
    <property type="match status" value="1"/>
</dbReference>
<evidence type="ECO:0000256" key="2">
    <source>
        <dbReference type="PROSITE-ProRule" id="PRU00302"/>
    </source>
</evidence>
<organism evidence="7 8">
    <name type="scientific">Microcaecilia unicolor</name>
    <dbReference type="NCBI Taxonomy" id="1415580"/>
    <lineage>
        <taxon>Eukaryota</taxon>
        <taxon>Metazoa</taxon>
        <taxon>Chordata</taxon>
        <taxon>Craniata</taxon>
        <taxon>Vertebrata</taxon>
        <taxon>Euteleostomi</taxon>
        <taxon>Amphibia</taxon>
        <taxon>Gymnophiona</taxon>
        <taxon>Siphonopidae</taxon>
        <taxon>Microcaecilia</taxon>
    </lineage>
</organism>
<evidence type="ECO:0000256" key="5">
    <source>
        <dbReference type="SAM" id="SignalP"/>
    </source>
</evidence>
<dbReference type="InterPro" id="IPR035976">
    <property type="entry name" value="Sushi/SCR/CCP_sf"/>
</dbReference>
<reference evidence="8" key="2">
    <citation type="submission" date="2025-08" db="UniProtKB">
        <authorList>
            <consortium name="RefSeq"/>
        </authorList>
    </citation>
    <scope>IDENTIFICATION</scope>
</reference>
<evidence type="ECO:0000256" key="1">
    <source>
        <dbReference type="ARBA" id="ARBA00023157"/>
    </source>
</evidence>
<dbReference type="CDD" id="cd00033">
    <property type="entry name" value="CCP"/>
    <property type="match status" value="1"/>
</dbReference>